<name>A0A3N4LC92_9PEZI</name>
<evidence type="ECO:0000256" key="2">
    <source>
        <dbReference type="SAM" id="Phobius"/>
    </source>
</evidence>
<sequence>MSTHAPTKPDTKAHLHLLIADPPPLYYILDFRQTNQKDEQGQSTLSNRVLGVYGIPLATFSTPDYFKSRECELADESDIKIEVLLQTIEILNDNLPDGYTWSLLARELVKRHDPLGDNEVMRLILKRDGYFKSSSGPPYKGMLHCVLLPGREPKRERRGDTNCDSANASGATRLAAMEKVTSWLNITTHERTKDIKAVGASDPGTVSRRPRIFEIIWPELRVVLENSSVEEPEFTHSSEKPSWKSSNVVLTPRTGSTAGGSRSGETSLLRCTVESQTDKDTDSDWDSDASDIIPPSDTMSCDRKPSGFGKLAMKCRYCRAEVASQRNFYFYENICLAIGLCMFVYMVV</sequence>
<keyword evidence="2" id="KW-0812">Transmembrane</keyword>
<dbReference type="EMBL" id="ML121571">
    <property type="protein sequence ID" value="RPB20490.1"/>
    <property type="molecule type" value="Genomic_DNA"/>
</dbReference>
<evidence type="ECO:0000313" key="3">
    <source>
        <dbReference type="EMBL" id="RPB20490.1"/>
    </source>
</evidence>
<feature type="transmembrane region" description="Helical" evidence="2">
    <location>
        <begin position="328"/>
        <end position="347"/>
    </location>
</feature>
<feature type="region of interest" description="Disordered" evidence="1">
    <location>
        <begin position="232"/>
        <end position="292"/>
    </location>
</feature>
<accession>A0A3N4LC92</accession>
<dbReference type="OrthoDB" id="10509179at2759"/>
<dbReference type="InParanoid" id="A0A3N4LC92"/>
<keyword evidence="2" id="KW-1133">Transmembrane helix</keyword>
<organism evidence="3 4">
    <name type="scientific">Terfezia boudieri ATCC MYA-4762</name>
    <dbReference type="NCBI Taxonomy" id="1051890"/>
    <lineage>
        <taxon>Eukaryota</taxon>
        <taxon>Fungi</taxon>
        <taxon>Dikarya</taxon>
        <taxon>Ascomycota</taxon>
        <taxon>Pezizomycotina</taxon>
        <taxon>Pezizomycetes</taxon>
        <taxon>Pezizales</taxon>
        <taxon>Pezizaceae</taxon>
        <taxon>Terfezia</taxon>
    </lineage>
</organism>
<proteinExistence type="predicted"/>
<keyword evidence="2" id="KW-0472">Membrane</keyword>
<reference evidence="3 4" key="1">
    <citation type="journal article" date="2018" name="Nat. Ecol. Evol.">
        <title>Pezizomycetes genomes reveal the molecular basis of ectomycorrhizal truffle lifestyle.</title>
        <authorList>
            <person name="Murat C."/>
            <person name="Payen T."/>
            <person name="Noel B."/>
            <person name="Kuo A."/>
            <person name="Morin E."/>
            <person name="Chen J."/>
            <person name="Kohler A."/>
            <person name="Krizsan K."/>
            <person name="Balestrini R."/>
            <person name="Da Silva C."/>
            <person name="Montanini B."/>
            <person name="Hainaut M."/>
            <person name="Levati E."/>
            <person name="Barry K.W."/>
            <person name="Belfiori B."/>
            <person name="Cichocki N."/>
            <person name="Clum A."/>
            <person name="Dockter R.B."/>
            <person name="Fauchery L."/>
            <person name="Guy J."/>
            <person name="Iotti M."/>
            <person name="Le Tacon F."/>
            <person name="Lindquist E.A."/>
            <person name="Lipzen A."/>
            <person name="Malagnac F."/>
            <person name="Mello A."/>
            <person name="Molinier V."/>
            <person name="Miyauchi S."/>
            <person name="Poulain J."/>
            <person name="Riccioni C."/>
            <person name="Rubini A."/>
            <person name="Sitrit Y."/>
            <person name="Splivallo R."/>
            <person name="Traeger S."/>
            <person name="Wang M."/>
            <person name="Zifcakova L."/>
            <person name="Wipf D."/>
            <person name="Zambonelli A."/>
            <person name="Paolocci F."/>
            <person name="Nowrousian M."/>
            <person name="Ottonello S."/>
            <person name="Baldrian P."/>
            <person name="Spatafora J.W."/>
            <person name="Henrissat B."/>
            <person name="Nagy L.G."/>
            <person name="Aury J.M."/>
            <person name="Wincker P."/>
            <person name="Grigoriev I.V."/>
            <person name="Bonfante P."/>
            <person name="Martin F.M."/>
        </authorList>
    </citation>
    <scope>NUCLEOTIDE SEQUENCE [LARGE SCALE GENOMIC DNA]</scope>
    <source>
        <strain evidence="3 4">ATCC MYA-4762</strain>
    </source>
</reference>
<evidence type="ECO:0000256" key="1">
    <source>
        <dbReference type="SAM" id="MobiDB-lite"/>
    </source>
</evidence>
<evidence type="ECO:0000313" key="4">
    <source>
        <dbReference type="Proteomes" id="UP000267821"/>
    </source>
</evidence>
<dbReference type="Proteomes" id="UP000267821">
    <property type="component" value="Unassembled WGS sequence"/>
</dbReference>
<dbReference type="AlphaFoldDB" id="A0A3N4LC92"/>
<protein>
    <submittedName>
        <fullName evidence="3">Uncharacterized protein</fullName>
    </submittedName>
</protein>
<gene>
    <name evidence="3" type="ORF">L211DRAFT_852332</name>
</gene>
<feature type="compositionally biased region" description="Basic and acidic residues" evidence="1">
    <location>
        <begin position="233"/>
        <end position="242"/>
    </location>
</feature>
<keyword evidence="4" id="KW-1185">Reference proteome</keyword>